<gene>
    <name evidence="1" type="ORF">F4821DRAFT_133973</name>
</gene>
<accession>A0ACC0DHP2</accession>
<evidence type="ECO:0000313" key="2">
    <source>
        <dbReference type="Proteomes" id="UP001497680"/>
    </source>
</evidence>
<organism evidence="1 2">
    <name type="scientific">Hypoxylon rubiginosum</name>
    <dbReference type="NCBI Taxonomy" id="110542"/>
    <lineage>
        <taxon>Eukaryota</taxon>
        <taxon>Fungi</taxon>
        <taxon>Dikarya</taxon>
        <taxon>Ascomycota</taxon>
        <taxon>Pezizomycotina</taxon>
        <taxon>Sordariomycetes</taxon>
        <taxon>Xylariomycetidae</taxon>
        <taxon>Xylariales</taxon>
        <taxon>Hypoxylaceae</taxon>
        <taxon>Hypoxylon</taxon>
    </lineage>
</organism>
<evidence type="ECO:0000313" key="1">
    <source>
        <dbReference type="EMBL" id="KAI6092371.1"/>
    </source>
</evidence>
<keyword evidence="2" id="KW-1185">Reference proteome</keyword>
<comment type="caution">
    <text evidence="1">The sequence shown here is derived from an EMBL/GenBank/DDBJ whole genome shotgun (WGS) entry which is preliminary data.</text>
</comment>
<protein>
    <submittedName>
        <fullName evidence="1">Uncharacterized protein</fullName>
    </submittedName>
</protein>
<reference evidence="1 2" key="1">
    <citation type="journal article" date="2022" name="New Phytol.">
        <title>Ecological generalism drives hyperdiversity of secondary metabolite gene clusters in xylarialean endophytes.</title>
        <authorList>
            <person name="Franco M.E.E."/>
            <person name="Wisecaver J.H."/>
            <person name="Arnold A.E."/>
            <person name="Ju Y.M."/>
            <person name="Slot J.C."/>
            <person name="Ahrendt S."/>
            <person name="Moore L.P."/>
            <person name="Eastman K.E."/>
            <person name="Scott K."/>
            <person name="Konkel Z."/>
            <person name="Mondo S.J."/>
            <person name="Kuo A."/>
            <person name="Hayes R.D."/>
            <person name="Haridas S."/>
            <person name="Andreopoulos B."/>
            <person name="Riley R."/>
            <person name="LaButti K."/>
            <person name="Pangilinan J."/>
            <person name="Lipzen A."/>
            <person name="Amirebrahimi M."/>
            <person name="Yan J."/>
            <person name="Adam C."/>
            <person name="Keymanesh K."/>
            <person name="Ng V."/>
            <person name="Louie K."/>
            <person name="Northen T."/>
            <person name="Drula E."/>
            <person name="Henrissat B."/>
            <person name="Hsieh H.M."/>
            <person name="Youens-Clark K."/>
            <person name="Lutzoni F."/>
            <person name="Miadlikowska J."/>
            <person name="Eastwood D.C."/>
            <person name="Hamelin R.C."/>
            <person name="Grigoriev I.V."/>
            <person name="U'Ren J.M."/>
        </authorList>
    </citation>
    <scope>NUCLEOTIDE SEQUENCE [LARGE SCALE GENOMIC DNA]</scope>
    <source>
        <strain evidence="1 2">ER1909</strain>
    </source>
</reference>
<dbReference type="Proteomes" id="UP001497680">
    <property type="component" value="Unassembled WGS sequence"/>
</dbReference>
<sequence>MAPVPFQHPLRYAPLAVVGVHLTSIVYLTYAIGVSLYTSFKSLGPAQDTRSRLAQRKKLVPAFLALAVTALSLATHTSVVSASLSYKTWAYEHGLDKPERFIPEEELVLEPEESSNVSLAYIGHWLSDTPIYYDALEIVAEKARRFWWGQQIDLATVAFSVLLSVEGRRRRIPLNSAFLALAHLVNLSFAQNLFYIALLLTPSPLPSGSEDLELPVAPVRPSKLSQIRNKLFAPKPKDWHLHPLALLGTLALNYGSIFLLPYTAETPSFASAVLFARASTFLPLVLPVIAPMSWGTIQSHPHDAYSSYTTVFKTISAASFALQAKATVMGLIYNTPDSHYHRHSNFFPWDVEERSTWERSTTALGKVLGSISDHPVVQAVGWDVLLCTLSLGVWAAVRATDVQDIIKSATPVFNFRRKVEHAIEEHTPNASVKAESEPADDVGSEHSMTLRRSGRRTKTRLGSIASSNSPSEEGTVVPARKRGRPKKTKQSEEEKAYEPEPSETRELVEGDVLPADGLDWESAALTWGLAAFAGLGSACAGVFGGECISR</sequence>
<proteinExistence type="predicted"/>
<name>A0ACC0DHP2_9PEZI</name>
<dbReference type="EMBL" id="MU394283">
    <property type="protein sequence ID" value="KAI6092371.1"/>
    <property type="molecule type" value="Genomic_DNA"/>
</dbReference>